<keyword evidence="2" id="KW-0472">Membrane</keyword>
<dbReference type="AlphaFoldDB" id="A0A2R5G0Y7"/>
<protein>
    <submittedName>
        <fullName evidence="3">Uncharacterized protein</fullName>
    </submittedName>
</protein>
<proteinExistence type="predicted"/>
<comment type="caution">
    <text evidence="3">The sequence shown here is derived from an EMBL/GenBank/DDBJ whole genome shotgun (WGS) entry which is preliminary data.</text>
</comment>
<reference evidence="3 4" key="1">
    <citation type="submission" date="2017-12" db="EMBL/GenBank/DDBJ databases">
        <title>Sequencing, de novo assembly and annotation of complete genome of a new Thraustochytrid species, strain FCC1311.</title>
        <authorList>
            <person name="Sedici K."/>
            <person name="Godart F."/>
            <person name="Aiese Cigliano R."/>
            <person name="Sanseverino W."/>
            <person name="Barakat M."/>
            <person name="Ortet P."/>
            <person name="Marechal E."/>
            <person name="Cagnac O."/>
            <person name="Amato A."/>
        </authorList>
    </citation>
    <scope>NUCLEOTIDE SEQUENCE [LARGE SCALE GENOMIC DNA]</scope>
</reference>
<evidence type="ECO:0000256" key="2">
    <source>
        <dbReference type="SAM" id="Phobius"/>
    </source>
</evidence>
<dbReference type="EMBL" id="BEYU01000008">
    <property type="protein sequence ID" value="GBG24670.1"/>
    <property type="molecule type" value="Genomic_DNA"/>
</dbReference>
<feature type="transmembrane region" description="Helical" evidence="2">
    <location>
        <begin position="16"/>
        <end position="34"/>
    </location>
</feature>
<accession>A0A2R5G0Y7</accession>
<sequence>MEMDADEAERFVKVPHVLAALALAVTVVAVLVYVEMQAQPCFVRTSKRYFARGVRSGSAAFSRRKSGAGEDSMMLVREAPSSDGDTGMEGSSLHGCGLTL</sequence>
<dbReference type="Proteomes" id="UP000241890">
    <property type="component" value="Unassembled WGS sequence"/>
</dbReference>
<evidence type="ECO:0000313" key="4">
    <source>
        <dbReference type="Proteomes" id="UP000241890"/>
    </source>
</evidence>
<feature type="region of interest" description="Disordered" evidence="1">
    <location>
        <begin position="79"/>
        <end position="100"/>
    </location>
</feature>
<keyword evidence="2" id="KW-1133">Transmembrane helix</keyword>
<keyword evidence="2" id="KW-0812">Transmembrane</keyword>
<dbReference type="InParanoid" id="A0A2R5G0Y7"/>
<evidence type="ECO:0000313" key="3">
    <source>
        <dbReference type="EMBL" id="GBG24670.1"/>
    </source>
</evidence>
<name>A0A2R5G0Y7_9STRA</name>
<organism evidence="3 4">
    <name type="scientific">Hondaea fermentalgiana</name>
    <dbReference type="NCBI Taxonomy" id="2315210"/>
    <lineage>
        <taxon>Eukaryota</taxon>
        <taxon>Sar</taxon>
        <taxon>Stramenopiles</taxon>
        <taxon>Bigyra</taxon>
        <taxon>Labyrinthulomycetes</taxon>
        <taxon>Thraustochytrida</taxon>
        <taxon>Thraustochytriidae</taxon>
        <taxon>Hondaea</taxon>
    </lineage>
</organism>
<keyword evidence="4" id="KW-1185">Reference proteome</keyword>
<gene>
    <name evidence="3" type="ORF">FCC1311_008882</name>
</gene>
<evidence type="ECO:0000256" key="1">
    <source>
        <dbReference type="SAM" id="MobiDB-lite"/>
    </source>
</evidence>